<gene>
    <name evidence="1" type="ORF">PSN13_03587</name>
</gene>
<dbReference type="EMBL" id="PYAG01000015">
    <property type="protein sequence ID" value="RAO32897.1"/>
    <property type="molecule type" value="Genomic_DNA"/>
</dbReference>
<comment type="caution">
    <text evidence="1">The sequence shown here is derived from an EMBL/GenBank/DDBJ whole genome shotgun (WGS) entry which is preliminary data.</text>
</comment>
<accession>A0A328NJL5</accession>
<organism evidence="1 2">
    <name type="scientific">Micromonospora saelicesensis</name>
    <dbReference type="NCBI Taxonomy" id="285676"/>
    <lineage>
        <taxon>Bacteria</taxon>
        <taxon>Bacillati</taxon>
        <taxon>Actinomycetota</taxon>
        <taxon>Actinomycetes</taxon>
        <taxon>Micromonosporales</taxon>
        <taxon>Micromonosporaceae</taxon>
        <taxon>Micromonospora</taxon>
    </lineage>
</organism>
<evidence type="ECO:0000313" key="1">
    <source>
        <dbReference type="EMBL" id="RAO32897.1"/>
    </source>
</evidence>
<dbReference type="Proteomes" id="UP000249419">
    <property type="component" value="Unassembled WGS sequence"/>
</dbReference>
<reference evidence="1 2" key="1">
    <citation type="submission" date="2018-03" db="EMBL/GenBank/DDBJ databases">
        <title>Defining the species Micromonospora saelicesensis and Micromonospora noduli under the framework of genomics.</title>
        <authorList>
            <person name="Riesco R."/>
            <person name="Trujillo M.E."/>
        </authorList>
    </citation>
    <scope>NUCLEOTIDE SEQUENCE [LARGE SCALE GENOMIC DNA]</scope>
    <source>
        <strain evidence="1 2">PSN13</strain>
    </source>
</reference>
<proteinExistence type="predicted"/>
<dbReference type="AlphaFoldDB" id="A0A328NJL5"/>
<name>A0A328NJL5_9ACTN</name>
<protein>
    <submittedName>
        <fullName evidence="1">Uncharacterized protein</fullName>
    </submittedName>
</protein>
<sequence>MGHGRHQRRAGVVLGRVDVGGAEAVGPHLHRGEVHVALHLRVRPVERQVVGQLTRVLPVRPVRRIAALVVGLADVELHAGAAHRLGPPRHEARVVGGRVLADVPVELRHHVVDPLLLDPLAGVGRDDVVRLAAGGVRTERVDGLVAPDAERADAELYPRLGRLDLAVHLLDQQVDVVPPPVGPVGEAPVVGREGRVVRHLVGAAGVGVEVVVEVDAIDVVPLDGIHHGGLDELADLGDPGVVVEPAAGDAGRWVGEGPVGVLLRRVAGGELGEVGAGAAGGGHRDAVRVEPGVELQVPLVRLVDQEGQWVPARVLAAYPGQVFRPGLVRRGPERVGGGPDLHHDGVVVQAPGQVEQLAVLGLLGGDPVRVGLGRLAGPVDVDHRRDPHGPELPFRGGRVGGAGGGAGGVGRAGCGARGGGADERAEQGCDQPGDSESGGFHAVCPFVGAPGCFARCAARFAVDVRVAGRKFSQSRHRRKSWWLTNRVGG</sequence>
<evidence type="ECO:0000313" key="2">
    <source>
        <dbReference type="Proteomes" id="UP000249419"/>
    </source>
</evidence>